<keyword evidence="1" id="KW-0072">Autophagy</keyword>
<reference evidence="4 5" key="1">
    <citation type="submission" date="2024-06" db="EMBL/GenBank/DDBJ databases">
        <authorList>
            <person name="Pan Q."/>
            <person name="Wen M."/>
            <person name="Jouanno E."/>
            <person name="Zahm M."/>
            <person name="Klopp C."/>
            <person name="Cabau C."/>
            <person name="Louis A."/>
            <person name="Berthelot C."/>
            <person name="Parey E."/>
            <person name="Roest Crollius H."/>
            <person name="Montfort J."/>
            <person name="Robinson-Rechavi M."/>
            <person name="Bouchez O."/>
            <person name="Lampietro C."/>
            <person name="Lopez Roques C."/>
            <person name="Donnadieu C."/>
            <person name="Postlethwait J."/>
            <person name="Bobe J."/>
            <person name="Verreycken H."/>
            <person name="Guiguen Y."/>
        </authorList>
    </citation>
    <scope>NUCLEOTIDE SEQUENCE [LARGE SCALE GENOMIC DNA]</scope>
    <source>
        <strain evidence="4">Up_M1</strain>
        <tissue evidence="4">Testis</tissue>
    </source>
</reference>
<comment type="caution">
    <text evidence="4">The sequence shown here is derived from an EMBL/GenBank/DDBJ whole genome shotgun (WGS) entry which is preliminary data.</text>
</comment>
<evidence type="ECO:0000313" key="4">
    <source>
        <dbReference type="EMBL" id="KAL0963679.1"/>
    </source>
</evidence>
<accession>A0ABD0VZA7</accession>
<protein>
    <recommendedName>
        <fullName evidence="3">Rubicon Homology domain-containing protein</fullName>
    </recommendedName>
</protein>
<dbReference type="InterPro" id="IPR025258">
    <property type="entry name" value="RH_dom"/>
</dbReference>
<dbReference type="AlphaFoldDB" id="A0ABD0VZA7"/>
<dbReference type="EMBL" id="JAGEUA010000010">
    <property type="protein sequence ID" value="KAL0963679.1"/>
    <property type="molecule type" value="Genomic_DNA"/>
</dbReference>
<dbReference type="PANTHER" id="PTHR45971:SF2">
    <property type="entry name" value="PROTEIN ASSOCIATED WITH UVRAG AS AUTOPHAGY ENHANCER"/>
    <property type="match status" value="1"/>
</dbReference>
<feature type="region of interest" description="Disordered" evidence="2">
    <location>
        <begin position="346"/>
        <end position="377"/>
    </location>
</feature>
<evidence type="ECO:0000256" key="1">
    <source>
        <dbReference type="ARBA" id="ARBA00023006"/>
    </source>
</evidence>
<dbReference type="Pfam" id="PF13901">
    <property type="entry name" value="RH_dom"/>
    <property type="match status" value="1"/>
</dbReference>
<dbReference type="GO" id="GO:0006914">
    <property type="term" value="P:autophagy"/>
    <property type="evidence" value="ECO:0007669"/>
    <property type="project" value="UniProtKB-KW"/>
</dbReference>
<dbReference type="SMART" id="SM01175">
    <property type="entry name" value="DUF4206"/>
    <property type="match status" value="1"/>
</dbReference>
<dbReference type="Proteomes" id="UP001557470">
    <property type="component" value="Unassembled WGS sequence"/>
</dbReference>
<keyword evidence="5" id="KW-1185">Reference proteome</keyword>
<feature type="region of interest" description="Disordered" evidence="2">
    <location>
        <begin position="104"/>
        <end position="217"/>
    </location>
</feature>
<feature type="compositionally biased region" description="Polar residues" evidence="2">
    <location>
        <begin position="358"/>
        <end position="367"/>
    </location>
</feature>
<dbReference type="PANTHER" id="PTHR45971">
    <property type="entry name" value="PHOX (PX) DOMAIN-CONTAINING PROTEIN"/>
    <property type="match status" value="1"/>
</dbReference>
<feature type="compositionally biased region" description="Low complexity" evidence="2">
    <location>
        <begin position="186"/>
        <end position="200"/>
    </location>
</feature>
<evidence type="ECO:0000313" key="5">
    <source>
        <dbReference type="Proteomes" id="UP001557470"/>
    </source>
</evidence>
<organism evidence="4 5">
    <name type="scientific">Umbra pygmaea</name>
    <name type="common">Eastern mudminnow</name>
    <dbReference type="NCBI Taxonomy" id="75934"/>
    <lineage>
        <taxon>Eukaryota</taxon>
        <taxon>Metazoa</taxon>
        <taxon>Chordata</taxon>
        <taxon>Craniata</taxon>
        <taxon>Vertebrata</taxon>
        <taxon>Euteleostomi</taxon>
        <taxon>Actinopterygii</taxon>
        <taxon>Neopterygii</taxon>
        <taxon>Teleostei</taxon>
        <taxon>Protacanthopterygii</taxon>
        <taxon>Esociformes</taxon>
        <taxon>Umbridae</taxon>
        <taxon>Umbra</taxon>
    </lineage>
</organism>
<evidence type="ECO:0000259" key="3">
    <source>
        <dbReference type="SMART" id="SM01175"/>
    </source>
</evidence>
<dbReference type="InterPro" id="IPR052428">
    <property type="entry name" value="Autophagy_HostDef_Reg"/>
</dbReference>
<dbReference type="Pfam" id="PF21054">
    <property type="entry name" value="RUBC_PIKBD"/>
    <property type="match status" value="2"/>
</dbReference>
<name>A0ABD0VZA7_UMBPY</name>
<sequence length="718" mass="80159">MPASEKGDNGGVLGELDLLQASGDPACTAQCTGDPACASACMSNPHTCPSCPFIKWTVSPDILSCFNANMASEDIKKLVSADVTVCSQNKSNFVSWCLDTVPTSTPLRPPHRQRNVKRSHRGVKSIGQATHDDDSDGHGTGHEAPRMDSNRQEPSLLPPCEDQYQLPRSSPVISRRRKSLSWHGDTGLPALPPTTVAPLGVSSDPLSTSDQHGLHRSDTPTLASQMSNGGVEVDNASSHCPTVSHADRLRSVSLFANLNRLLATGLHFPFRGSQSQGLDREECPRHTSLDAQPKLDINKTGCDLDKENSHFIVVDMLVEALEGVKWAVSLTEMSCGAKQQHTDALKDSEAKPCIPPSKTHSMVSNDSGYEGCGEDNRPVTTTTNMSFKRSLGYPRMPCSAESLALQLVCDFRKQLFPTQELKRGRQSIRTSLQELPGGVSIVTDARLSLSEEIIQRTRMRGNLNWAPPCFQIIYSIHPTQKRREVVSSQHFLCAGCGTHIEAKYIRKLRYCEYLGKYFCDCCHGGAESVIPGRVLTQWDFGRYQVSDFSKQLLDSVWHQPLFNLTYVGKTLYSRVRELDKFRDLQVQLLSIKKLLTTCRLSERILKEFEQLPDHLTRQPHLFSMDDLLRIKRGQLVPLTRSVLRLAVTHIESCQVCLARGFICEFCKQNDVLFPFQSETCKRCKDCKACFHKDCFRDEECPKCARIQSRKNLMDTSWL</sequence>
<proteinExistence type="predicted"/>
<gene>
    <name evidence="4" type="ORF">UPYG_G00309460</name>
</gene>
<evidence type="ECO:0000256" key="2">
    <source>
        <dbReference type="SAM" id="MobiDB-lite"/>
    </source>
</evidence>
<feature type="compositionally biased region" description="Basic residues" evidence="2">
    <location>
        <begin position="109"/>
        <end position="123"/>
    </location>
</feature>
<feature type="compositionally biased region" description="Basic and acidic residues" evidence="2">
    <location>
        <begin position="130"/>
        <end position="151"/>
    </location>
</feature>
<feature type="domain" description="Rubicon Homology" evidence="3">
    <location>
        <begin position="509"/>
        <end position="710"/>
    </location>
</feature>
<dbReference type="InterPro" id="IPR048569">
    <property type="entry name" value="RUBC_PIKBD"/>
</dbReference>